<dbReference type="EMBL" id="QJSQ01000009">
    <property type="protein sequence ID" value="PYE22860.1"/>
    <property type="molecule type" value="Genomic_DNA"/>
</dbReference>
<evidence type="ECO:0008006" key="5">
    <source>
        <dbReference type="Google" id="ProtNLM"/>
    </source>
</evidence>
<feature type="region of interest" description="Disordered" evidence="2">
    <location>
        <begin position="198"/>
        <end position="244"/>
    </location>
</feature>
<sequence length="244" mass="26767">MGKAKKGTLKSLPSNWQEDMWRTASTPEWKASRPKLQRALAILWLLGCRPAEIALGITIGWANGTLAFEVKGAKLVDAGGRTRGQPTRQVVFSRDSVGAAENPAFIFLADLVQSEGSNEGGIYKLVVTHHADYLYNCIIALGKATYPAKRTRISPYVFRNQFASDLKADPDISLEDAAKLMGHLSDYSIGKYGHAVHGRKSGKGRVKPTAVRATRQVKHSPKVDRLARFKAASATKRKQQPKVQ</sequence>
<dbReference type="RefSeq" id="WP_110855281.1">
    <property type="nucleotide sequence ID" value="NZ_QJSQ01000009.1"/>
</dbReference>
<accession>A0A2V4U3P2</accession>
<dbReference type="GO" id="GO:0003677">
    <property type="term" value="F:DNA binding"/>
    <property type="evidence" value="ECO:0007669"/>
    <property type="project" value="InterPro"/>
</dbReference>
<proteinExistence type="predicted"/>
<evidence type="ECO:0000313" key="4">
    <source>
        <dbReference type="Proteomes" id="UP000247772"/>
    </source>
</evidence>
<dbReference type="AlphaFoldDB" id="A0A2V4U3P2"/>
<dbReference type="InterPro" id="IPR011010">
    <property type="entry name" value="DNA_brk_join_enz"/>
</dbReference>
<evidence type="ECO:0000256" key="2">
    <source>
        <dbReference type="SAM" id="MobiDB-lite"/>
    </source>
</evidence>
<keyword evidence="1" id="KW-0233">DNA recombination</keyword>
<evidence type="ECO:0000313" key="3">
    <source>
        <dbReference type="EMBL" id="PYE22860.1"/>
    </source>
</evidence>
<dbReference type="OrthoDB" id="8883268at2"/>
<gene>
    <name evidence="3" type="ORF">C7410_109156</name>
</gene>
<dbReference type="GO" id="GO:0015074">
    <property type="term" value="P:DNA integration"/>
    <property type="evidence" value="ECO:0007669"/>
    <property type="project" value="InterPro"/>
</dbReference>
<comment type="caution">
    <text evidence="3">The sequence shown here is derived from an EMBL/GenBank/DDBJ whole genome shotgun (WGS) entry which is preliminary data.</text>
</comment>
<reference evidence="3 4" key="1">
    <citation type="submission" date="2018-06" db="EMBL/GenBank/DDBJ databases">
        <title>Genomic Encyclopedia of Type Strains, Phase IV (KMG-V): Genome sequencing to study the core and pangenomes of soil and plant-associated prokaryotes.</title>
        <authorList>
            <person name="Whitman W."/>
        </authorList>
    </citation>
    <scope>NUCLEOTIDE SEQUENCE [LARGE SCALE GENOMIC DNA]</scope>
    <source>
        <strain evidence="3 4">SRCL-318</strain>
    </source>
</reference>
<evidence type="ECO:0000256" key="1">
    <source>
        <dbReference type="ARBA" id="ARBA00023172"/>
    </source>
</evidence>
<protein>
    <recommendedName>
        <fullName evidence="5">Phage integrase family protein</fullName>
    </recommendedName>
</protein>
<dbReference type="InterPro" id="IPR013762">
    <property type="entry name" value="Integrase-like_cat_sf"/>
</dbReference>
<feature type="compositionally biased region" description="Basic residues" evidence="2">
    <location>
        <begin position="235"/>
        <end position="244"/>
    </location>
</feature>
<organism evidence="3 4">
    <name type="scientific">Paraburkholderia silvatlantica</name>
    <dbReference type="NCBI Taxonomy" id="321895"/>
    <lineage>
        <taxon>Bacteria</taxon>
        <taxon>Pseudomonadati</taxon>
        <taxon>Pseudomonadota</taxon>
        <taxon>Betaproteobacteria</taxon>
        <taxon>Burkholderiales</taxon>
        <taxon>Burkholderiaceae</taxon>
        <taxon>Paraburkholderia</taxon>
    </lineage>
</organism>
<dbReference type="SUPFAM" id="SSF56349">
    <property type="entry name" value="DNA breaking-rejoining enzymes"/>
    <property type="match status" value="1"/>
</dbReference>
<dbReference type="Proteomes" id="UP000247772">
    <property type="component" value="Unassembled WGS sequence"/>
</dbReference>
<dbReference type="Gene3D" id="1.10.443.10">
    <property type="entry name" value="Intergrase catalytic core"/>
    <property type="match status" value="1"/>
</dbReference>
<dbReference type="GO" id="GO:0006310">
    <property type="term" value="P:DNA recombination"/>
    <property type="evidence" value="ECO:0007669"/>
    <property type="project" value="UniProtKB-KW"/>
</dbReference>
<name>A0A2V4U3P2_9BURK</name>